<dbReference type="RefSeq" id="WP_108527881.1">
    <property type="nucleotide sequence ID" value="NZ_MUXF01000010.1"/>
</dbReference>
<evidence type="ECO:0000256" key="1">
    <source>
        <dbReference type="ARBA" id="ARBA00004442"/>
    </source>
</evidence>
<dbReference type="Pfam" id="PF00691">
    <property type="entry name" value="OmpA"/>
    <property type="match status" value="1"/>
</dbReference>
<dbReference type="PANTHER" id="PTHR30026:SF22">
    <property type="entry name" value="OUTER MEMBRANE EFFLUX PROTEIN"/>
    <property type="match status" value="1"/>
</dbReference>
<feature type="domain" description="OmpA-like" evidence="10">
    <location>
        <begin position="738"/>
        <end position="856"/>
    </location>
</feature>
<keyword evidence="3" id="KW-0813">Transport</keyword>
<comment type="subcellular location">
    <subcellularLocation>
        <location evidence="1">Cell outer membrane</location>
    </subcellularLocation>
</comment>
<evidence type="ECO:0000256" key="9">
    <source>
        <dbReference type="PROSITE-ProRule" id="PRU00473"/>
    </source>
</evidence>
<dbReference type="InterPro" id="IPR036737">
    <property type="entry name" value="OmpA-like_sf"/>
</dbReference>
<dbReference type="Gene3D" id="4.10.1080.10">
    <property type="entry name" value="TSP type-3 repeat"/>
    <property type="match status" value="1"/>
</dbReference>
<evidence type="ECO:0000259" key="10">
    <source>
        <dbReference type="PROSITE" id="PS51123"/>
    </source>
</evidence>
<evidence type="ECO:0000256" key="5">
    <source>
        <dbReference type="ARBA" id="ARBA00022692"/>
    </source>
</evidence>
<sequence>MKLKSNKRLISVVASAICLLGVNLNALTLKESVLEVLDTNPVVQERLKNFNETQQDLEIAKSEWLPSLDYSARIGRNNSGDLKDSGNSKFDHTVQDSTYSHYTNSLKLTQNIFNGFSTTHKINYQETRILGAAYHYLENANDIAFQMVGAYIDVIRSYQLYQNAKDNVDINQKIYDDVKSLYEQGLTTKSEMTKIYASLSLANSNLVVQKNNTMDKEFRFKRLLGRDVKVSTLTLPALNYAMPESKERATMVAIQNNPSILVSSFNIKGAQELYKQKKSAFMPTVDLELEQVFNDYTTENAYDSADDRQKAYVVMNWNLYKGGAHEADLQKSKSSISKEVELQRDLKRQTIESLELSWSAYEMLGKQLEELYKYYQYSEDTLESYRSEYEMGRRTLLDLLSAQNDLVNSKSQIINAQMDKLFAQYRVLDAMGVLVSSVVDETEYNKLIKPTLKPFDIVKDELPVNLDVDKDGIVDNLDICDNSVVGNDDIKPDGCSQQQKDSDFDGIPDFKDKCPNTPFGSLVDENGCETGENSENGFKANEDYLKSIIAYTEESPKKSPKLGLYDYEFNVAANKNIQSTALDNHLMYDDFTMIKRFEFINMSKSRESQIEKIANEIKQYNDKNVVVTIIGNTEITKNKDKSYNKAMEYANTIKNDLVNKGVNKDILVTQSRVDYDRSYLETSLGDGNLNNVVAVALYVPKTIQKATDTNDIADSDKDGVIDSLDKCPNTPVGYTVDENGCTNTINLEVLFENNSAVIKEDTKGKVLSFAKYLVDNKEFDTIIEGHASKDPTASAAHNQKLSEQRANAIKNLLIANGVEASRVQSVGKGHNEPIADNSTVEGQALNRRIDAILIRK</sequence>
<dbReference type="Pfam" id="PF02412">
    <property type="entry name" value="TSP_3"/>
    <property type="match status" value="2"/>
</dbReference>
<dbReference type="Proteomes" id="UP000251311">
    <property type="component" value="Unassembled WGS sequence"/>
</dbReference>
<dbReference type="Pfam" id="PF02321">
    <property type="entry name" value="OEP"/>
    <property type="match status" value="2"/>
</dbReference>
<dbReference type="InterPro" id="IPR006665">
    <property type="entry name" value="OmpA-like"/>
</dbReference>
<dbReference type="NCBIfam" id="TIGR01844">
    <property type="entry name" value="type_I_sec_TolC"/>
    <property type="match status" value="1"/>
</dbReference>
<dbReference type="InterPro" id="IPR003367">
    <property type="entry name" value="Thrombospondin_3-like_rpt"/>
</dbReference>
<reference evidence="11 12" key="1">
    <citation type="submission" date="2017-02" db="EMBL/GenBank/DDBJ databases">
        <title>Arcobacter lacus sp. nov., a new species isolated from reclaimed water.</title>
        <authorList>
            <person name="Figueras M.J."/>
            <person name="Perez-Cataluna A."/>
            <person name="Salas-Masso N."/>
        </authorList>
    </citation>
    <scope>NUCLEOTIDE SEQUENCE [LARGE SCALE GENOMIC DNA]</scope>
    <source>
        <strain evidence="11 12">RW43-9</strain>
    </source>
</reference>
<dbReference type="InterPro" id="IPR003423">
    <property type="entry name" value="OMP_efflux"/>
</dbReference>
<proteinExistence type="inferred from homology"/>
<evidence type="ECO:0000313" key="12">
    <source>
        <dbReference type="Proteomes" id="UP000251311"/>
    </source>
</evidence>
<evidence type="ECO:0000256" key="8">
    <source>
        <dbReference type="ARBA" id="ARBA00023237"/>
    </source>
</evidence>
<name>A0ABX5JJ40_9BACT</name>
<accession>A0ABX5JJ40</accession>
<evidence type="ECO:0000313" key="11">
    <source>
        <dbReference type="EMBL" id="PUE66415.1"/>
    </source>
</evidence>
<dbReference type="InterPro" id="IPR028974">
    <property type="entry name" value="TSP_type-3_rpt"/>
</dbReference>
<dbReference type="CDD" id="cd07185">
    <property type="entry name" value="OmpA_C-like"/>
    <property type="match status" value="1"/>
</dbReference>
<dbReference type="InterPro" id="IPR051906">
    <property type="entry name" value="TolC-like"/>
</dbReference>
<keyword evidence="4" id="KW-1134">Transmembrane beta strand</keyword>
<evidence type="ECO:0000256" key="2">
    <source>
        <dbReference type="ARBA" id="ARBA00007613"/>
    </source>
</evidence>
<evidence type="ECO:0000256" key="3">
    <source>
        <dbReference type="ARBA" id="ARBA00022448"/>
    </source>
</evidence>
<keyword evidence="7 9" id="KW-0472">Membrane</keyword>
<keyword evidence="12" id="KW-1185">Reference proteome</keyword>
<dbReference type="InterPro" id="IPR010130">
    <property type="entry name" value="T1SS_OMP_TolC"/>
</dbReference>
<dbReference type="SUPFAM" id="SSF56954">
    <property type="entry name" value="Outer membrane efflux proteins (OEP)"/>
    <property type="match status" value="1"/>
</dbReference>
<dbReference type="SUPFAM" id="SSF103088">
    <property type="entry name" value="OmpA-like"/>
    <property type="match status" value="1"/>
</dbReference>
<dbReference type="PROSITE" id="PS51123">
    <property type="entry name" value="OMPA_2"/>
    <property type="match status" value="1"/>
</dbReference>
<gene>
    <name evidence="11" type="ORF">B0175_06805</name>
</gene>
<keyword evidence="8" id="KW-0998">Cell outer membrane</keyword>
<evidence type="ECO:0000256" key="7">
    <source>
        <dbReference type="ARBA" id="ARBA00023136"/>
    </source>
</evidence>
<comment type="similarity">
    <text evidence="2">Belongs to the outer membrane factor (OMF) (TC 1.B.17) family.</text>
</comment>
<dbReference type="Gene3D" id="3.30.1330.60">
    <property type="entry name" value="OmpA-like domain"/>
    <property type="match status" value="2"/>
</dbReference>
<dbReference type="PANTHER" id="PTHR30026">
    <property type="entry name" value="OUTER MEMBRANE PROTEIN TOLC"/>
    <property type="match status" value="1"/>
</dbReference>
<organism evidence="11 12">
    <name type="scientific">Arcobacter lacus</name>
    <dbReference type="NCBI Taxonomy" id="1912876"/>
    <lineage>
        <taxon>Bacteria</taxon>
        <taxon>Pseudomonadati</taxon>
        <taxon>Campylobacterota</taxon>
        <taxon>Epsilonproteobacteria</taxon>
        <taxon>Campylobacterales</taxon>
        <taxon>Arcobacteraceae</taxon>
        <taxon>Arcobacter</taxon>
    </lineage>
</organism>
<protein>
    <recommendedName>
        <fullName evidence="10">OmpA-like domain-containing protein</fullName>
    </recommendedName>
</protein>
<dbReference type="Gene3D" id="1.20.1600.10">
    <property type="entry name" value="Outer membrane efflux proteins (OEP)"/>
    <property type="match status" value="1"/>
</dbReference>
<keyword evidence="5" id="KW-0812">Transmembrane</keyword>
<comment type="caution">
    <text evidence="11">The sequence shown here is derived from an EMBL/GenBank/DDBJ whole genome shotgun (WGS) entry which is preliminary data.</text>
</comment>
<evidence type="ECO:0000256" key="4">
    <source>
        <dbReference type="ARBA" id="ARBA00022452"/>
    </source>
</evidence>
<keyword evidence="6" id="KW-0732">Signal</keyword>
<dbReference type="SUPFAM" id="SSF103647">
    <property type="entry name" value="TSP type-3 repeat"/>
    <property type="match status" value="2"/>
</dbReference>
<dbReference type="EMBL" id="MUXF01000010">
    <property type="protein sequence ID" value="PUE66415.1"/>
    <property type="molecule type" value="Genomic_DNA"/>
</dbReference>
<evidence type="ECO:0000256" key="6">
    <source>
        <dbReference type="ARBA" id="ARBA00022729"/>
    </source>
</evidence>